<dbReference type="Pfam" id="PF00248">
    <property type="entry name" value="Aldo_ket_red"/>
    <property type="match status" value="1"/>
</dbReference>
<dbReference type="Proteomes" id="UP001501682">
    <property type="component" value="Unassembled WGS sequence"/>
</dbReference>
<accession>A0ABP8CNF5</accession>
<comment type="caution">
    <text evidence="2">The sequence shown here is derived from an EMBL/GenBank/DDBJ whole genome shotgun (WGS) entry which is preliminary data.</text>
</comment>
<proteinExistence type="predicted"/>
<protein>
    <submittedName>
        <fullName evidence="2">Aldo/keto reductase</fullName>
    </submittedName>
</protein>
<organism evidence="2 3">
    <name type="scientific">Winogradskyella damuponensis</name>
    <dbReference type="NCBI Taxonomy" id="943939"/>
    <lineage>
        <taxon>Bacteria</taxon>
        <taxon>Pseudomonadati</taxon>
        <taxon>Bacteroidota</taxon>
        <taxon>Flavobacteriia</taxon>
        <taxon>Flavobacteriales</taxon>
        <taxon>Flavobacteriaceae</taxon>
        <taxon>Winogradskyella</taxon>
    </lineage>
</organism>
<gene>
    <name evidence="2" type="ORF">GCM10022292_07870</name>
</gene>
<reference evidence="3" key="1">
    <citation type="journal article" date="2019" name="Int. J. Syst. Evol. Microbiol.">
        <title>The Global Catalogue of Microorganisms (GCM) 10K type strain sequencing project: providing services to taxonomists for standard genome sequencing and annotation.</title>
        <authorList>
            <consortium name="The Broad Institute Genomics Platform"/>
            <consortium name="The Broad Institute Genome Sequencing Center for Infectious Disease"/>
            <person name="Wu L."/>
            <person name="Ma J."/>
        </authorList>
    </citation>
    <scope>NUCLEOTIDE SEQUENCE [LARGE SCALE GENOMIC DNA]</scope>
    <source>
        <strain evidence="3">JCM 17633</strain>
    </source>
</reference>
<evidence type="ECO:0000259" key="1">
    <source>
        <dbReference type="Pfam" id="PF00248"/>
    </source>
</evidence>
<dbReference type="PANTHER" id="PTHR43312">
    <property type="entry name" value="D-THREO-ALDOSE 1-DEHYDROGENASE"/>
    <property type="match status" value="1"/>
</dbReference>
<sequence length="319" mass="36057">MKIKNNIGLGTAAIGRPVYINIKSNTASSAFSRPEFKNKGFQILEEAYDKGVRYFDTSPGYGLAEELLVNWLKIKKDPSIQVSTKWGYTYVADFNPDAKVHEVKEHSIDKLNTQWEYSKQLLPYLKVYQIHSATLDTGVLENTEVLKRLHELKKENNLTIGLSTTGANQTEVLEKALSIQVENEALFQSFQCTYNILDQSVFKYAEALKKLSGPFIIKEALANGRLIPNDNYPAYKNLYDFMNGLAKQYHVGVDAIALQYCMAIFPEALILSGASSGEHLDANLKAKQFLLTTSEVAELSTYGISNRKYWQERKELAWN</sequence>
<feature type="domain" description="NADP-dependent oxidoreductase" evidence="1">
    <location>
        <begin position="37"/>
        <end position="299"/>
    </location>
</feature>
<dbReference type="RefSeq" id="WP_344712752.1">
    <property type="nucleotide sequence ID" value="NZ_BAABCB010000006.1"/>
</dbReference>
<dbReference type="PANTHER" id="PTHR43312:SF1">
    <property type="entry name" value="NADP-DEPENDENT OXIDOREDUCTASE DOMAIN-CONTAINING PROTEIN"/>
    <property type="match status" value="1"/>
</dbReference>
<evidence type="ECO:0000313" key="3">
    <source>
        <dbReference type="Proteomes" id="UP001501682"/>
    </source>
</evidence>
<dbReference type="Gene3D" id="3.20.20.100">
    <property type="entry name" value="NADP-dependent oxidoreductase domain"/>
    <property type="match status" value="1"/>
</dbReference>
<dbReference type="InterPro" id="IPR036812">
    <property type="entry name" value="NAD(P)_OxRdtase_dom_sf"/>
</dbReference>
<keyword evidence="3" id="KW-1185">Reference proteome</keyword>
<dbReference type="InterPro" id="IPR053135">
    <property type="entry name" value="AKR2_Oxidoreductase"/>
</dbReference>
<dbReference type="EMBL" id="BAABCB010000006">
    <property type="protein sequence ID" value="GAA4241439.1"/>
    <property type="molecule type" value="Genomic_DNA"/>
</dbReference>
<dbReference type="InterPro" id="IPR023210">
    <property type="entry name" value="NADP_OxRdtase_dom"/>
</dbReference>
<name>A0ABP8CNF5_9FLAO</name>
<dbReference type="SUPFAM" id="SSF51430">
    <property type="entry name" value="NAD(P)-linked oxidoreductase"/>
    <property type="match status" value="1"/>
</dbReference>
<evidence type="ECO:0000313" key="2">
    <source>
        <dbReference type="EMBL" id="GAA4241439.1"/>
    </source>
</evidence>